<dbReference type="InterPro" id="IPR058922">
    <property type="entry name" value="WHD_DRP"/>
</dbReference>
<dbReference type="GO" id="GO:0009626">
    <property type="term" value="P:plant-type hypersensitive response"/>
    <property type="evidence" value="ECO:0007669"/>
    <property type="project" value="UniProtKB-ARBA"/>
</dbReference>
<evidence type="ECO:0000256" key="7">
    <source>
        <dbReference type="SAM" id="Coils"/>
    </source>
</evidence>
<dbReference type="Proteomes" id="UP001497457">
    <property type="component" value="Chromosome 25rd"/>
</dbReference>
<dbReference type="Gene3D" id="1.10.8.430">
    <property type="entry name" value="Helical domain of apoptotic protease-activating factors"/>
    <property type="match status" value="1"/>
</dbReference>
<evidence type="ECO:0000256" key="2">
    <source>
        <dbReference type="ARBA" id="ARBA00022614"/>
    </source>
</evidence>
<dbReference type="InterPro" id="IPR027417">
    <property type="entry name" value="P-loop_NTPase"/>
</dbReference>
<dbReference type="InterPro" id="IPR041118">
    <property type="entry name" value="Rx_N"/>
</dbReference>
<dbReference type="PRINTS" id="PR00364">
    <property type="entry name" value="DISEASERSIST"/>
</dbReference>
<dbReference type="InterPro" id="IPR042197">
    <property type="entry name" value="Apaf_helical"/>
</dbReference>
<name>A0ABC9BDR0_9POAL</name>
<feature type="domain" description="NB-ARC" evidence="8">
    <location>
        <begin position="171"/>
        <end position="339"/>
    </location>
</feature>
<dbReference type="Pfam" id="PF18052">
    <property type="entry name" value="Rx_N"/>
    <property type="match status" value="1"/>
</dbReference>
<dbReference type="Gene3D" id="3.40.50.300">
    <property type="entry name" value="P-loop containing nucleotide triphosphate hydrolases"/>
    <property type="match status" value="1"/>
</dbReference>
<dbReference type="FunFam" id="3.40.50.300:FF:001091">
    <property type="entry name" value="Probable disease resistance protein At1g61300"/>
    <property type="match status" value="1"/>
</dbReference>
<dbReference type="CDD" id="cd14798">
    <property type="entry name" value="RX-CC_like"/>
    <property type="match status" value="1"/>
</dbReference>
<dbReference type="Pfam" id="PF00931">
    <property type="entry name" value="NB-ARC"/>
    <property type="match status" value="1"/>
</dbReference>
<dbReference type="SUPFAM" id="SSF52058">
    <property type="entry name" value="L domain-like"/>
    <property type="match status" value="1"/>
</dbReference>
<dbReference type="SUPFAM" id="SSF52540">
    <property type="entry name" value="P-loop containing nucleoside triphosphate hydrolases"/>
    <property type="match status" value="1"/>
</dbReference>
<dbReference type="GO" id="GO:0002758">
    <property type="term" value="P:innate immune response-activating signaling pathway"/>
    <property type="evidence" value="ECO:0007669"/>
    <property type="project" value="UniProtKB-ARBA"/>
</dbReference>
<feature type="domain" description="Disease resistance protein winged helix" evidence="10">
    <location>
        <begin position="427"/>
        <end position="497"/>
    </location>
</feature>
<keyword evidence="5" id="KW-0611">Plant defense</keyword>
<sequence>MAAATVVSVSMGVMKPVLAKLANLMGNEYNKLKGLRKEVDFLRRELSDMDAILEKLDNVDELDPQAKKWREDIIEMSYNIEDFLDDYMSPIGEARYKVGLIQKASQYLRTFKVRRRLAHQFQEIKALVMEASKRRRRYMFDQCISITAPTVVDPRLSVLYKESASLVGIDAQKNELVNWAMDKGQQLKVMAIVGIGGLGKTTLANEVYREVGGKFNCKAFVSVSQTPEIVGLFNSFLSQLGLGTYSHACQMQDPINDLRGYLQDKRYFVIIDDLWDTRAWDTIQCAFPQNNQCSRVVITTRNENVARSCCSNHECIHNMKPLSEQDSRKLFFDRIFESEDACPTELMKASCEILKKCGGLPLAIITMASMLACQPTRLQGQWEYIQNSLATRFATESMYQDMMSILDLSYKNHPRQLKTCFLYLSSYPEDYEIDKDQLVRRWVAEGFVRNHEGQDVWDVAESYFNELVNRSMIQPLYGCFGTKVYGCRVHDMLLELIGRRCKEDNFLSLVVNDPQTMAEVQDKVIRRLTIVRSCDIDDGKVAKATARNLSQLRSLTMFGRSNWIYPNLEFKSLRVLCLYIFSRHDITIDLTSINQLSRLRYLKVDGHNNHILIPRQIQLQFLETLDLSGIDRGITLQIMDVPHLSHLVVRGGMTLPHWIGDMKSVRTLRGFSIPMDSLESIIGLGELTTLSDLGLYFNNVCEPLSKATWMAALSSSLEKLGNLKQLNVWHGDPESFALCADPLSSLSSSFYNLELLNIRGFIFSKVPKWIGHLQNLCVLSLGVKHIFQEDVAIIGTRLPSLRTLSLRITGVLTESIVIGGSTGFLVVKWFQFDCDRISYLTFEQGAMPELQVLKLVFDGEEWDKAAPGGLQYLGSLEKIEARRAYYSYVGKLWLQLGASQDEAARIRGVFQEVVDTLPTRPAFNLVFGGLHRPVGDDDYRKMVRQMLRFTSRNR</sequence>
<evidence type="ECO:0000259" key="11">
    <source>
        <dbReference type="Pfam" id="PF23598"/>
    </source>
</evidence>
<gene>
    <name evidence="12" type="ORF">URODEC1_LOCUS62741</name>
</gene>
<keyword evidence="13" id="KW-1185">Reference proteome</keyword>
<dbReference type="Gene3D" id="3.80.10.10">
    <property type="entry name" value="Ribonuclease Inhibitor"/>
    <property type="match status" value="1"/>
</dbReference>
<dbReference type="GO" id="GO:0042742">
    <property type="term" value="P:defense response to bacterium"/>
    <property type="evidence" value="ECO:0007669"/>
    <property type="project" value="UniProtKB-ARBA"/>
</dbReference>
<reference evidence="13" key="1">
    <citation type="submission" date="2024-06" db="EMBL/GenBank/DDBJ databases">
        <authorList>
            <person name="Ryan C."/>
        </authorList>
    </citation>
    <scope>NUCLEOTIDE SEQUENCE [LARGE SCALE GENOMIC DNA]</scope>
</reference>
<evidence type="ECO:0000313" key="13">
    <source>
        <dbReference type="Proteomes" id="UP001497457"/>
    </source>
</evidence>
<dbReference type="Pfam" id="PF23598">
    <property type="entry name" value="LRR_14"/>
    <property type="match status" value="1"/>
</dbReference>
<dbReference type="InterPro" id="IPR002182">
    <property type="entry name" value="NB-ARC"/>
</dbReference>
<dbReference type="Gene3D" id="1.10.10.10">
    <property type="entry name" value="Winged helix-like DNA-binding domain superfamily/Winged helix DNA-binding domain"/>
    <property type="match status" value="1"/>
</dbReference>
<dbReference type="InterPro" id="IPR036388">
    <property type="entry name" value="WH-like_DNA-bd_sf"/>
</dbReference>
<evidence type="ECO:0000259" key="9">
    <source>
        <dbReference type="Pfam" id="PF18052"/>
    </source>
</evidence>
<evidence type="ECO:0000256" key="3">
    <source>
        <dbReference type="ARBA" id="ARBA00022737"/>
    </source>
</evidence>
<feature type="coiled-coil region" evidence="7">
    <location>
        <begin position="25"/>
        <end position="59"/>
    </location>
</feature>
<evidence type="ECO:0000256" key="1">
    <source>
        <dbReference type="ARBA" id="ARBA00008894"/>
    </source>
</evidence>
<keyword evidence="4" id="KW-0547">Nucleotide-binding</keyword>
<dbReference type="Gene3D" id="1.20.5.4130">
    <property type="match status" value="1"/>
</dbReference>
<dbReference type="PANTHER" id="PTHR23155">
    <property type="entry name" value="DISEASE RESISTANCE PROTEIN RP"/>
    <property type="match status" value="1"/>
</dbReference>
<dbReference type="InterPro" id="IPR044974">
    <property type="entry name" value="Disease_R_plants"/>
</dbReference>
<reference evidence="12 13" key="2">
    <citation type="submission" date="2024-10" db="EMBL/GenBank/DDBJ databases">
        <authorList>
            <person name="Ryan C."/>
        </authorList>
    </citation>
    <scope>NUCLEOTIDE SEQUENCE [LARGE SCALE GENOMIC DNA]</scope>
</reference>
<dbReference type="EMBL" id="OZ075135">
    <property type="protein sequence ID" value="CAL4996117.1"/>
    <property type="molecule type" value="Genomic_DNA"/>
</dbReference>
<comment type="similarity">
    <text evidence="1">Belongs to the disease resistance NB-LRR family.</text>
</comment>
<dbReference type="AlphaFoldDB" id="A0ABC9BDR0"/>
<keyword evidence="3" id="KW-0677">Repeat</keyword>
<proteinExistence type="inferred from homology"/>
<keyword evidence="2" id="KW-0433">Leucine-rich repeat</keyword>
<protein>
    <submittedName>
        <fullName evidence="12">Uncharacterized protein</fullName>
    </submittedName>
</protein>
<evidence type="ECO:0000256" key="4">
    <source>
        <dbReference type="ARBA" id="ARBA00022741"/>
    </source>
</evidence>
<dbReference type="FunFam" id="1.10.10.10:FF:000322">
    <property type="entry name" value="Probable disease resistance protein At1g63360"/>
    <property type="match status" value="1"/>
</dbReference>
<evidence type="ECO:0000256" key="6">
    <source>
        <dbReference type="ARBA" id="ARBA00023054"/>
    </source>
</evidence>
<evidence type="ECO:0000313" key="12">
    <source>
        <dbReference type="EMBL" id="CAL4996117.1"/>
    </source>
</evidence>
<accession>A0ABC9BDR0</accession>
<dbReference type="InterPro" id="IPR055414">
    <property type="entry name" value="LRR_R13L4/SHOC2-like"/>
</dbReference>
<dbReference type="InterPro" id="IPR032675">
    <property type="entry name" value="LRR_dom_sf"/>
</dbReference>
<dbReference type="PANTHER" id="PTHR23155:SF906">
    <property type="entry name" value="OS08G0205100 PROTEIN"/>
    <property type="match status" value="1"/>
</dbReference>
<dbReference type="InterPro" id="IPR038005">
    <property type="entry name" value="RX-like_CC"/>
</dbReference>
<keyword evidence="6 7" id="KW-0175">Coiled coil</keyword>
<evidence type="ECO:0000256" key="5">
    <source>
        <dbReference type="ARBA" id="ARBA00022821"/>
    </source>
</evidence>
<dbReference type="Pfam" id="PF23559">
    <property type="entry name" value="WHD_DRP"/>
    <property type="match status" value="1"/>
</dbReference>
<evidence type="ECO:0000259" key="10">
    <source>
        <dbReference type="Pfam" id="PF23559"/>
    </source>
</evidence>
<dbReference type="GO" id="GO:0000166">
    <property type="term" value="F:nucleotide binding"/>
    <property type="evidence" value="ECO:0007669"/>
    <property type="project" value="UniProtKB-KW"/>
</dbReference>
<feature type="domain" description="Disease resistance N-terminal" evidence="9">
    <location>
        <begin position="13"/>
        <end position="92"/>
    </location>
</feature>
<organism evidence="12 13">
    <name type="scientific">Urochloa decumbens</name>
    <dbReference type="NCBI Taxonomy" id="240449"/>
    <lineage>
        <taxon>Eukaryota</taxon>
        <taxon>Viridiplantae</taxon>
        <taxon>Streptophyta</taxon>
        <taxon>Embryophyta</taxon>
        <taxon>Tracheophyta</taxon>
        <taxon>Spermatophyta</taxon>
        <taxon>Magnoliopsida</taxon>
        <taxon>Liliopsida</taxon>
        <taxon>Poales</taxon>
        <taxon>Poaceae</taxon>
        <taxon>PACMAD clade</taxon>
        <taxon>Panicoideae</taxon>
        <taxon>Panicodae</taxon>
        <taxon>Paniceae</taxon>
        <taxon>Melinidinae</taxon>
        <taxon>Urochloa</taxon>
    </lineage>
</organism>
<feature type="domain" description="Disease resistance R13L4/SHOC-2-like LRR" evidence="11">
    <location>
        <begin position="551"/>
        <end position="921"/>
    </location>
</feature>
<evidence type="ECO:0000259" key="8">
    <source>
        <dbReference type="Pfam" id="PF00931"/>
    </source>
</evidence>